<feature type="repeat" description="Solcar" evidence="8">
    <location>
        <begin position="85"/>
        <end position="172"/>
    </location>
</feature>
<evidence type="ECO:0000313" key="11">
    <source>
        <dbReference type="Proteomes" id="UP000000759"/>
    </source>
</evidence>
<name>B7FU20_PHATC</name>
<gene>
    <name evidence="10" type="ORF">PHATRDRAFT_10896</name>
</gene>
<dbReference type="AlphaFoldDB" id="B7FU20"/>
<dbReference type="InterPro" id="IPR018108">
    <property type="entry name" value="MCP_transmembrane"/>
</dbReference>
<organism evidence="10 11">
    <name type="scientific">Phaeodactylum tricornutum (strain CCAP 1055/1)</name>
    <dbReference type="NCBI Taxonomy" id="556484"/>
    <lineage>
        <taxon>Eukaryota</taxon>
        <taxon>Sar</taxon>
        <taxon>Stramenopiles</taxon>
        <taxon>Ochrophyta</taxon>
        <taxon>Bacillariophyta</taxon>
        <taxon>Bacillariophyceae</taxon>
        <taxon>Bacillariophycidae</taxon>
        <taxon>Naviculales</taxon>
        <taxon>Phaeodactylaceae</taxon>
        <taxon>Phaeodactylum</taxon>
    </lineage>
</organism>
<feature type="repeat" description="Solcar" evidence="8">
    <location>
        <begin position="1"/>
        <end position="76"/>
    </location>
</feature>
<dbReference type="PANTHER" id="PTHR45667">
    <property type="entry name" value="S-ADENOSYLMETHIONINE MITOCHONDRIAL CARRIER PROTEIN"/>
    <property type="match status" value="1"/>
</dbReference>
<dbReference type="Pfam" id="PF00153">
    <property type="entry name" value="Mito_carr"/>
    <property type="match status" value="2"/>
</dbReference>
<evidence type="ECO:0008006" key="12">
    <source>
        <dbReference type="Google" id="ProtNLM"/>
    </source>
</evidence>
<dbReference type="SUPFAM" id="SSF103506">
    <property type="entry name" value="Mitochondrial carrier"/>
    <property type="match status" value="1"/>
</dbReference>
<protein>
    <recommendedName>
        <fullName evidence="12">Mitochondrial carrier protein</fullName>
    </recommendedName>
</protein>
<keyword evidence="3 9" id="KW-0813">Transport</keyword>
<dbReference type="Proteomes" id="UP000000759">
    <property type="component" value="Chromosome 4"/>
</dbReference>
<dbReference type="eggNOG" id="KOG0768">
    <property type="taxonomic scope" value="Eukaryota"/>
</dbReference>
<comment type="similarity">
    <text evidence="2 9">Belongs to the mitochondrial carrier (TC 2.A.29) family.</text>
</comment>
<evidence type="ECO:0000256" key="7">
    <source>
        <dbReference type="ARBA" id="ARBA00023136"/>
    </source>
</evidence>
<dbReference type="HOGENOM" id="CLU_506694_0_0_1"/>
<dbReference type="Gene3D" id="1.50.40.10">
    <property type="entry name" value="Mitochondrial carrier domain"/>
    <property type="match status" value="1"/>
</dbReference>
<dbReference type="PRINTS" id="PR00926">
    <property type="entry name" value="MITOCARRIER"/>
</dbReference>
<accession>B7FU20</accession>
<reference evidence="11" key="2">
    <citation type="submission" date="2008-08" db="EMBL/GenBank/DDBJ databases">
        <authorList>
            <consortium name="Diatom Consortium"/>
            <person name="Grigoriev I."/>
            <person name="Grimwood J."/>
            <person name="Kuo A."/>
            <person name="Otillar R.P."/>
            <person name="Salamov A."/>
            <person name="Detter J.C."/>
            <person name="Lindquist E."/>
            <person name="Shapiro H."/>
            <person name="Lucas S."/>
            <person name="Glavina del Rio T."/>
            <person name="Pitluck S."/>
            <person name="Rokhsar D."/>
            <person name="Bowler C."/>
        </authorList>
    </citation>
    <scope>GENOME REANNOTATION</scope>
    <source>
        <strain evidence="11">CCAP 1055/1</strain>
    </source>
</reference>
<proteinExistence type="inferred from homology"/>
<evidence type="ECO:0000313" key="10">
    <source>
        <dbReference type="EMBL" id="EEC50191.1"/>
    </source>
</evidence>
<dbReference type="GO" id="GO:0055085">
    <property type="term" value="P:transmembrane transport"/>
    <property type="evidence" value="ECO:0007669"/>
    <property type="project" value="InterPro"/>
</dbReference>
<evidence type="ECO:0000256" key="8">
    <source>
        <dbReference type="PROSITE-ProRule" id="PRU00282"/>
    </source>
</evidence>
<keyword evidence="6" id="KW-1133">Transmembrane helix</keyword>
<feature type="non-terminal residue" evidence="10">
    <location>
        <position position="172"/>
    </location>
</feature>
<keyword evidence="5" id="KW-0677">Repeat</keyword>
<dbReference type="EMBL" id="CM000607">
    <property type="protein sequence ID" value="EEC50191.1"/>
    <property type="molecule type" value="Genomic_DNA"/>
</dbReference>
<dbReference type="InterPro" id="IPR002067">
    <property type="entry name" value="MCP"/>
</dbReference>
<evidence type="ECO:0000256" key="3">
    <source>
        <dbReference type="ARBA" id="ARBA00022448"/>
    </source>
</evidence>
<sequence>LSSCISTVTCSVVSTPQMMITDNIMAGNYPNLGAAIRGLYRERGVLAFYRGWWPGLVGKIPSYALTWTFFQQLKTARDRLSDRPASDIENSAMGCLASATTVCIMIPMDTIKTRLVTQTTGVGAELAYKGIVDCAIRVFREEGIGTFYRGLPPRLVSVVPMIGIQFGVYEAM</sequence>
<evidence type="ECO:0000256" key="5">
    <source>
        <dbReference type="ARBA" id="ARBA00022737"/>
    </source>
</evidence>
<reference evidence="10 11" key="1">
    <citation type="journal article" date="2008" name="Nature">
        <title>The Phaeodactylum genome reveals the evolutionary history of diatom genomes.</title>
        <authorList>
            <person name="Bowler C."/>
            <person name="Allen A.E."/>
            <person name="Badger J.H."/>
            <person name="Grimwood J."/>
            <person name="Jabbari K."/>
            <person name="Kuo A."/>
            <person name="Maheswari U."/>
            <person name="Martens C."/>
            <person name="Maumus F."/>
            <person name="Otillar R.P."/>
            <person name="Rayko E."/>
            <person name="Salamov A."/>
            <person name="Vandepoele K."/>
            <person name="Beszteri B."/>
            <person name="Gruber A."/>
            <person name="Heijde M."/>
            <person name="Katinka M."/>
            <person name="Mock T."/>
            <person name="Valentin K."/>
            <person name="Verret F."/>
            <person name="Berges J.A."/>
            <person name="Brownlee C."/>
            <person name="Cadoret J.P."/>
            <person name="Chiovitti A."/>
            <person name="Choi C.J."/>
            <person name="Coesel S."/>
            <person name="De Martino A."/>
            <person name="Detter J.C."/>
            <person name="Durkin C."/>
            <person name="Falciatore A."/>
            <person name="Fournet J."/>
            <person name="Haruta M."/>
            <person name="Huysman M.J."/>
            <person name="Jenkins B.D."/>
            <person name="Jiroutova K."/>
            <person name="Jorgensen R.E."/>
            <person name="Joubert Y."/>
            <person name="Kaplan A."/>
            <person name="Kroger N."/>
            <person name="Kroth P.G."/>
            <person name="La Roche J."/>
            <person name="Lindquist E."/>
            <person name="Lommer M."/>
            <person name="Martin-Jezequel V."/>
            <person name="Lopez P.J."/>
            <person name="Lucas S."/>
            <person name="Mangogna M."/>
            <person name="McGinnis K."/>
            <person name="Medlin L.K."/>
            <person name="Montsant A."/>
            <person name="Oudot-Le Secq M.P."/>
            <person name="Napoli C."/>
            <person name="Obornik M."/>
            <person name="Parker M.S."/>
            <person name="Petit J.L."/>
            <person name="Porcel B.M."/>
            <person name="Poulsen N."/>
            <person name="Robison M."/>
            <person name="Rychlewski L."/>
            <person name="Rynearson T.A."/>
            <person name="Schmutz J."/>
            <person name="Shapiro H."/>
            <person name="Siaut M."/>
            <person name="Stanley M."/>
            <person name="Sussman M.R."/>
            <person name="Taylor A.R."/>
            <person name="Vardi A."/>
            <person name="von Dassow P."/>
            <person name="Vyverman W."/>
            <person name="Willis A."/>
            <person name="Wyrwicz L.S."/>
            <person name="Rokhsar D.S."/>
            <person name="Weissenbach J."/>
            <person name="Armbrust E.V."/>
            <person name="Green B.R."/>
            <person name="Van de Peer Y."/>
            <person name="Grigoriev I.V."/>
        </authorList>
    </citation>
    <scope>NUCLEOTIDE SEQUENCE [LARGE SCALE GENOMIC DNA]</scope>
    <source>
        <strain evidence="10 11">CCAP 1055/1</strain>
    </source>
</reference>
<dbReference type="RefSeq" id="XP_002178526.1">
    <property type="nucleotide sequence ID" value="XM_002178490.1"/>
</dbReference>
<evidence type="ECO:0000256" key="2">
    <source>
        <dbReference type="ARBA" id="ARBA00006375"/>
    </source>
</evidence>
<evidence type="ECO:0000256" key="6">
    <source>
        <dbReference type="ARBA" id="ARBA00022989"/>
    </source>
</evidence>
<comment type="subcellular location">
    <subcellularLocation>
        <location evidence="1">Membrane</location>
        <topology evidence="1">Multi-pass membrane protein</topology>
    </subcellularLocation>
</comment>
<dbReference type="KEGG" id="pti:PHATRDRAFT_10896"/>
<evidence type="ECO:0000256" key="4">
    <source>
        <dbReference type="ARBA" id="ARBA00022692"/>
    </source>
</evidence>
<dbReference type="InParanoid" id="B7FU20"/>
<feature type="non-terminal residue" evidence="10">
    <location>
        <position position="1"/>
    </location>
</feature>
<dbReference type="GO" id="GO:0016020">
    <property type="term" value="C:membrane"/>
    <property type="evidence" value="ECO:0007669"/>
    <property type="project" value="UniProtKB-SubCell"/>
</dbReference>
<dbReference type="PROSITE" id="PS50920">
    <property type="entry name" value="SOLCAR"/>
    <property type="match status" value="2"/>
</dbReference>
<evidence type="ECO:0000256" key="9">
    <source>
        <dbReference type="RuleBase" id="RU000488"/>
    </source>
</evidence>
<keyword evidence="4 8" id="KW-0812">Transmembrane</keyword>
<dbReference type="InterPro" id="IPR023395">
    <property type="entry name" value="MCP_dom_sf"/>
</dbReference>
<evidence type="ECO:0000256" key="1">
    <source>
        <dbReference type="ARBA" id="ARBA00004141"/>
    </source>
</evidence>
<keyword evidence="11" id="KW-1185">Reference proteome</keyword>
<keyword evidence="7 8" id="KW-0472">Membrane</keyword>
<dbReference type="OrthoDB" id="270584at2759"/>
<dbReference type="GeneID" id="7197880"/>
<dbReference type="PaxDb" id="2850-Phatr10896"/>